<dbReference type="GO" id="GO:0003700">
    <property type="term" value="F:DNA-binding transcription factor activity"/>
    <property type="evidence" value="ECO:0007669"/>
    <property type="project" value="InterPro"/>
</dbReference>
<dbReference type="GO" id="GO:0043565">
    <property type="term" value="F:sequence-specific DNA binding"/>
    <property type="evidence" value="ECO:0007669"/>
    <property type="project" value="InterPro"/>
</dbReference>
<evidence type="ECO:0000256" key="2">
    <source>
        <dbReference type="ARBA" id="ARBA00023015"/>
    </source>
</evidence>
<dbReference type="InterPro" id="IPR018060">
    <property type="entry name" value="HTH_AraC"/>
</dbReference>
<evidence type="ECO:0000256" key="1">
    <source>
        <dbReference type="ARBA" id="ARBA00018672"/>
    </source>
</evidence>
<dbReference type="InterPro" id="IPR001789">
    <property type="entry name" value="Sig_transdc_resp-reg_receiver"/>
</dbReference>
<evidence type="ECO:0000313" key="10">
    <source>
        <dbReference type="Proteomes" id="UP000823891"/>
    </source>
</evidence>
<dbReference type="PROSITE" id="PS50110">
    <property type="entry name" value="RESPONSE_REGULATORY"/>
    <property type="match status" value="1"/>
</dbReference>
<feature type="domain" description="Response regulatory" evidence="8">
    <location>
        <begin position="5"/>
        <end position="123"/>
    </location>
</feature>
<dbReference type="AlphaFoldDB" id="A0A9D2SQU3"/>
<dbReference type="SMART" id="SM00342">
    <property type="entry name" value="HTH_ARAC"/>
    <property type="match status" value="1"/>
</dbReference>
<reference evidence="9" key="1">
    <citation type="journal article" date="2021" name="PeerJ">
        <title>Extensive microbial diversity within the chicken gut microbiome revealed by metagenomics and culture.</title>
        <authorList>
            <person name="Gilroy R."/>
            <person name="Ravi A."/>
            <person name="Getino M."/>
            <person name="Pursley I."/>
            <person name="Horton D.L."/>
            <person name="Alikhan N.F."/>
            <person name="Baker D."/>
            <person name="Gharbi K."/>
            <person name="Hall N."/>
            <person name="Watson M."/>
            <person name="Adriaenssens E.M."/>
            <person name="Foster-Nyarko E."/>
            <person name="Jarju S."/>
            <person name="Secka A."/>
            <person name="Antonio M."/>
            <person name="Oren A."/>
            <person name="Chaudhuri R.R."/>
            <person name="La Ragione R."/>
            <person name="Hildebrand F."/>
            <person name="Pallen M.J."/>
        </authorList>
    </citation>
    <scope>NUCLEOTIDE SEQUENCE</scope>
    <source>
        <strain evidence="9">USAMLcec2-132</strain>
    </source>
</reference>
<dbReference type="EMBL" id="DWWS01000031">
    <property type="protein sequence ID" value="HJC23837.1"/>
    <property type="molecule type" value="Genomic_DNA"/>
</dbReference>
<dbReference type="GO" id="GO:0000160">
    <property type="term" value="P:phosphorelay signal transduction system"/>
    <property type="evidence" value="ECO:0007669"/>
    <property type="project" value="InterPro"/>
</dbReference>
<reference evidence="9" key="2">
    <citation type="submission" date="2021-04" db="EMBL/GenBank/DDBJ databases">
        <authorList>
            <person name="Gilroy R."/>
        </authorList>
    </citation>
    <scope>NUCLEOTIDE SEQUENCE</scope>
    <source>
        <strain evidence="9">USAMLcec2-132</strain>
    </source>
</reference>
<dbReference type="SMART" id="SM00448">
    <property type="entry name" value="REC"/>
    <property type="match status" value="1"/>
</dbReference>
<dbReference type="Pfam" id="PF00072">
    <property type="entry name" value="Response_reg"/>
    <property type="match status" value="1"/>
</dbReference>
<evidence type="ECO:0000259" key="8">
    <source>
        <dbReference type="PROSITE" id="PS50110"/>
    </source>
</evidence>
<proteinExistence type="predicted"/>
<evidence type="ECO:0000256" key="3">
    <source>
        <dbReference type="ARBA" id="ARBA00023125"/>
    </source>
</evidence>
<dbReference type="PANTHER" id="PTHR43280:SF2">
    <property type="entry name" value="HTH-TYPE TRANSCRIPTIONAL REGULATOR EXSA"/>
    <property type="match status" value="1"/>
</dbReference>
<keyword evidence="2" id="KW-0805">Transcription regulation</keyword>
<dbReference type="PROSITE" id="PS01124">
    <property type="entry name" value="HTH_ARAC_FAMILY_2"/>
    <property type="match status" value="1"/>
</dbReference>
<dbReference type="Pfam" id="PF12833">
    <property type="entry name" value="HTH_18"/>
    <property type="match status" value="1"/>
</dbReference>
<evidence type="ECO:0000256" key="4">
    <source>
        <dbReference type="ARBA" id="ARBA00023163"/>
    </source>
</evidence>
<dbReference type="InterPro" id="IPR009057">
    <property type="entry name" value="Homeodomain-like_sf"/>
</dbReference>
<keyword evidence="4" id="KW-0804">Transcription</keyword>
<dbReference type="SUPFAM" id="SSF46689">
    <property type="entry name" value="Homeodomain-like"/>
    <property type="match status" value="2"/>
</dbReference>
<dbReference type="SUPFAM" id="SSF52172">
    <property type="entry name" value="CheY-like"/>
    <property type="match status" value="1"/>
</dbReference>
<gene>
    <name evidence="9" type="ORF">H9761_09045</name>
</gene>
<feature type="modified residue" description="4-aspartylphosphate" evidence="6">
    <location>
        <position position="58"/>
    </location>
</feature>
<comment type="caution">
    <text evidence="9">The sequence shown here is derived from an EMBL/GenBank/DDBJ whole genome shotgun (WGS) entry which is preliminary data.</text>
</comment>
<evidence type="ECO:0000256" key="5">
    <source>
        <dbReference type="ARBA" id="ARBA00024867"/>
    </source>
</evidence>
<dbReference type="CDD" id="cd17536">
    <property type="entry name" value="REC_YesN-like"/>
    <property type="match status" value="1"/>
</dbReference>
<dbReference type="Proteomes" id="UP000823891">
    <property type="component" value="Unassembled WGS sequence"/>
</dbReference>
<dbReference type="PANTHER" id="PTHR43280">
    <property type="entry name" value="ARAC-FAMILY TRANSCRIPTIONAL REGULATOR"/>
    <property type="match status" value="1"/>
</dbReference>
<accession>A0A9D2SQU3</accession>
<evidence type="ECO:0000256" key="6">
    <source>
        <dbReference type="PROSITE-ProRule" id="PRU00169"/>
    </source>
</evidence>
<name>A0A9D2SQU3_9FIRM</name>
<feature type="domain" description="HTH araC/xylS-type" evidence="7">
    <location>
        <begin position="429"/>
        <end position="527"/>
    </location>
</feature>
<organism evidence="9 10">
    <name type="scientific">Candidatus Eisenbergiella merdavium</name>
    <dbReference type="NCBI Taxonomy" id="2838551"/>
    <lineage>
        <taxon>Bacteria</taxon>
        <taxon>Bacillati</taxon>
        <taxon>Bacillota</taxon>
        <taxon>Clostridia</taxon>
        <taxon>Lachnospirales</taxon>
        <taxon>Lachnospiraceae</taxon>
        <taxon>Eisenbergiella</taxon>
    </lineage>
</organism>
<keyword evidence="3" id="KW-0238">DNA-binding</keyword>
<dbReference type="InterPro" id="IPR020449">
    <property type="entry name" value="Tscrpt_reg_AraC-type_HTH"/>
</dbReference>
<sequence length="531" mass="61691">MLFRRILIVDDEPIQREGLVGIMKGIVPEAEVIACRDGEEAWNACLEYQGRIELILTDICMPGMDGVGLIRKVSEKYPGIKMVFISAYQEFEYARNAIRYGVKDYLLKPFRVQTAGKLLERINRELEEELDEQRRQGRMKSFMENEERKKQLKELFLERRKGQELEEGLKERLDGSGTVCVVRWKLASEGSRTGYGSRILAGRQEKLLEELYGEFPEACFLEQERGPDETERRMILLQTGEMEQTAGILQRLLDRMKEKGIVFWAGVSAQKACLLQEAADAFRQAEEVLAFFFYMPQEGAIFLWDDMQSMLDRPMMSISSWEKELKTAVRTADERGRRECLKKLEGALYAQEYVLPAKIKHRISSMIVSILKDAEGMISQQEYDLLLNEAYELYGKCDSFRQLFNISEEITKKISLHLMNRTEDFDAVEQCISYIREHMQEDLSLQSLADLVHFHPTYLSARIKEKVGLSYSNFILSVRMEEAGRMLTGTDWKVLSIAQKCGFKDSSYFNRIFRREFGMSPEQYRKAHRSC</sequence>
<evidence type="ECO:0000259" key="7">
    <source>
        <dbReference type="PROSITE" id="PS01124"/>
    </source>
</evidence>
<protein>
    <recommendedName>
        <fullName evidence="1">Stage 0 sporulation protein A homolog</fullName>
    </recommendedName>
</protein>
<dbReference type="Gene3D" id="3.40.50.2300">
    <property type="match status" value="1"/>
</dbReference>
<dbReference type="Gene3D" id="1.10.10.60">
    <property type="entry name" value="Homeodomain-like"/>
    <property type="match status" value="2"/>
</dbReference>
<keyword evidence="6" id="KW-0597">Phosphoprotein</keyword>
<dbReference type="PRINTS" id="PR00032">
    <property type="entry name" value="HTHARAC"/>
</dbReference>
<dbReference type="InterPro" id="IPR011006">
    <property type="entry name" value="CheY-like_superfamily"/>
</dbReference>
<evidence type="ECO:0000313" key="9">
    <source>
        <dbReference type="EMBL" id="HJC23837.1"/>
    </source>
</evidence>
<comment type="function">
    <text evidence="5">May play the central regulatory role in sporulation. It may be an element of the effector pathway responsible for the activation of sporulation genes in response to nutritional stress. Spo0A may act in concert with spo0H (a sigma factor) to control the expression of some genes that are critical to the sporulation process.</text>
</comment>